<evidence type="ECO:0000256" key="2">
    <source>
        <dbReference type="SAM" id="Phobius"/>
    </source>
</evidence>
<feature type="transmembrane region" description="Helical" evidence="2">
    <location>
        <begin position="102"/>
        <end position="121"/>
    </location>
</feature>
<dbReference type="EMBL" id="JBFPJR010000002">
    <property type="protein sequence ID" value="MEX0426232.1"/>
    <property type="molecule type" value="Genomic_DNA"/>
</dbReference>
<keyword evidence="2" id="KW-0472">Membrane</keyword>
<dbReference type="InterPro" id="IPR043725">
    <property type="entry name" value="DUF5667"/>
</dbReference>
<evidence type="ECO:0000256" key="1">
    <source>
        <dbReference type="SAM" id="MobiDB-lite"/>
    </source>
</evidence>
<keyword evidence="2" id="KW-1133">Transmembrane helix</keyword>
<dbReference type="Proteomes" id="UP001556631">
    <property type="component" value="Unassembled WGS sequence"/>
</dbReference>
<dbReference type="RefSeq" id="WP_367990889.1">
    <property type="nucleotide sequence ID" value="NZ_JBFPJR010000002.1"/>
</dbReference>
<organism evidence="4 5">
    <name type="scientific">Nocardioides eburneus</name>
    <dbReference type="NCBI Taxonomy" id="3231482"/>
    <lineage>
        <taxon>Bacteria</taxon>
        <taxon>Bacillati</taxon>
        <taxon>Actinomycetota</taxon>
        <taxon>Actinomycetes</taxon>
        <taxon>Propionibacteriales</taxon>
        <taxon>Nocardioidaceae</taxon>
        <taxon>Nocardioides</taxon>
    </lineage>
</organism>
<feature type="domain" description="DUF5667" evidence="3">
    <location>
        <begin position="124"/>
        <end position="236"/>
    </location>
</feature>
<comment type="caution">
    <text evidence="4">The sequence shown here is derived from an EMBL/GenBank/DDBJ whole genome shotgun (WGS) entry which is preliminary data.</text>
</comment>
<accession>A0ABV3STG7</accession>
<feature type="compositionally biased region" description="Low complexity" evidence="1">
    <location>
        <begin position="323"/>
        <end position="390"/>
    </location>
</feature>
<feature type="compositionally biased region" description="Low complexity" evidence="1">
    <location>
        <begin position="284"/>
        <end position="301"/>
    </location>
</feature>
<gene>
    <name evidence="4" type="ORF">AB3X52_01280</name>
</gene>
<dbReference type="Pfam" id="PF18915">
    <property type="entry name" value="DUF5667"/>
    <property type="match status" value="1"/>
</dbReference>
<proteinExistence type="predicted"/>
<feature type="compositionally biased region" description="Gly residues" evidence="1">
    <location>
        <begin position="391"/>
        <end position="410"/>
    </location>
</feature>
<evidence type="ECO:0000313" key="4">
    <source>
        <dbReference type="EMBL" id="MEX0426232.1"/>
    </source>
</evidence>
<name>A0ABV3STG7_9ACTN</name>
<keyword evidence="5" id="KW-1185">Reference proteome</keyword>
<reference evidence="4 5" key="1">
    <citation type="submission" date="2024-07" db="EMBL/GenBank/DDBJ databases">
        <authorList>
            <person name="Lee S."/>
            <person name="Kang M."/>
        </authorList>
    </citation>
    <scope>NUCLEOTIDE SEQUENCE [LARGE SCALE GENOMIC DNA]</scope>
    <source>
        <strain evidence="4 5">DS6</strain>
    </source>
</reference>
<sequence length="416" mass="41420">MSPAFPARRRADEFHRLVEAEASSGATATPHDELSELAALATGLRELPAVAPRADFSVALRERLMAAAETEFASPTSDAVAAKLTVQSLSRSSSAGRRQRRLTVGIAAFAIIGGTAGAAVASQGALPGDTLYPVKRAIENVRTGFVISDHSKGSTLLSDADTRLDEVHKLTDVDHTADSAAVRTALESFSSQATKASDLLLDDYQHHQNPKSLDDLRSFASNGITRLSDLQSAVPESAQGAIGEAAQTLLLIDQAAQALCPSCGPGITQLPQNLLRTVSTTLDSTTSGLTGDLGLTGSSPSGDGGLLPGPALPSVKPGELPPGSTKSGSGTGTKSSSGQDSQGGSTSGDTTSGSGTSSGTGSSDSTGSSSGQAGEPSSSPTTGLGDTVGDVVGGVTGTVGGLLSGVGGLLGASPTP</sequence>
<protein>
    <submittedName>
        <fullName evidence="4">DUF5667 domain-containing protein</fullName>
    </submittedName>
</protein>
<evidence type="ECO:0000259" key="3">
    <source>
        <dbReference type="Pfam" id="PF18915"/>
    </source>
</evidence>
<keyword evidence="2" id="KW-0812">Transmembrane</keyword>
<feature type="region of interest" description="Disordered" evidence="1">
    <location>
        <begin position="284"/>
        <end position="416"/>
    </location>
</feature>
<evidence type="ECO:0000313" key="5">
    <source>
        <dbReference type="Proteomes" id="UP001556631"/>
    </source>
</evidence>